<dbReference type="EMBL" id="KN641669">
    <property type="protein sequence ID" value="KHN45812.1"/>
    <property type="molecule type" value="Genomic_DNA"/>
</dbReference>
<feature type="transmembrane region" description="Helical" evidence="1">
    <location>
        <begin position="108"/>
        <end position="129"/>
    </location>
</feature>
<accession>A0A0B2SNK8</accession>
<dbReference type="Proteomes" id="UP000053555">
    <property type="component" value="Unassembled WGS sequence"/>
</dbReference>
<feature type="non-terminal residue" evidence="2">
    <location>
        <position position="1"/>
    </location>
</feature>
<feature type="non-terminal residue" evidence="2">
    <location>
        <position position="135"/>
    </location>
</feature>
<proteinExistence type="predicted"/>
<dbReference type="PANTHER" id="PTHR37240">
    <property type="entry name" value="PREPROTEIN TRANSLOCASE SUBUNIT SECE1"/>
    <property type="match status" value="1"/>
</dbReference>
<keyword evidence="1" id="KW-1133">Transmembrane helix</keyword>
<protein>
    <submittedName>
        <fullName evidence="2">Preprotein translocase subunit SECE1</fullName>
    </submittedName>
</protein>
<keyword evidence="1" id="KW-0812">Transmembrane</keyword>
<sequence length="135" mass="15294">SPLTSRSHFPLSPLQLALTTFVLFKPQPLASIEILPLPERHQMLVVGAVEESQENFEPEPKAELALKLKKAMTERKEKLKDENLLSRVAHEINEIEWPRLGRYWVPPLFSPTLFFGSSVILLTVNGVLAKLSNRV</sequence>
<dbReference type="AlphaFoldDB" id="A0A0B2SNK8"/>
<dbReference type="InterPro" id="IPR055330">
    <property type="entry name" value="SECE1-like"/>
</dbReference>
<keyword evidence="1" id="KW-0472">Membrane</keyword>
<name>A0A0B2SNK8_GLYSO</name>
<evidence type="ECO:0000313" key="2">
    <source>
        <dbReference type="EMBL" id="KHN45812.1"/>
    </source>
</evidence>
<reference evidence="2" key="1">
    <citation type="submission" date="2014-07" db="EMBL/GenBank/DDBJ databases">
        <title>Identification of a novel salt tolerance gene in wild soybean by whole-genome sequencing.</title>
        <authorList>
            <person name="Lam H.-M."/>
            <person name="Qi X."/>
            <person name="Li M.-W."/>
            <person name="Liu X."/>
            <person name="Xie M."/>
            <person name="Ni M."/>
            <person name="Xu X."/>
        </authorList>
    </citation>
    <scope>NUCLEOTIDE SEQUENCE [LARGE SCALE GENOMIC DNA]</scope>
    <source>
        <tissue evidence="2">Root</tissue>
    </source>
</reference>
<organism evidence="2">
    <name type="scientific">Glycine soja</name>
    <name type="common">Wild soybean</name>
    <dbReference type="NCBI Taxonomy" id="3848"/>
    <lineage>
        <taxon>Eukaryota</taxon>
        <taxon>Viridiplantae</taxon>
        <taxon>Streptophyta</taxon>
        <taxon>Embryophyta</taxon>
        <taxon>Tracheophyta</taxon>
        <taxon>Spermatophyta</taxon>
        <taxon>Magnoliopsida</taxon>
        <taxon>eudicotyledons</taxon>
        <taxon>Gunneridae</taxon>
        <taxon>Pentapetalae</taxon>
        <taxon>rosids</taxon>
        <taxon>fabids</taxon>
        <taxon>Fabales</taxon>
        <taxon>Fabaceae</taxon>
        <taxon>Papilionoideae</taxon>
        <taxon>50 kb inversion clade</taxon>
        <taxon>NPAAA clade</taxon>
        <taxon>indigoferoid/millettioid clade</taxon>
        <taxon>Phaseoleae</taxon>
        <taxon>Glycine</taxon>
        <taxon>Glycine subgen. Soja</taxon>
    </lineage>
</organism>
<gene>
    <name evidence="2" type="ORF">glysoja_045588</name>
</gene>
<evidence type="ECO:0000256" key="1">
    <source>
        <dbReference type="SAM" id="Phobius"/>
    </source>
</evidence>
<dbReference type="PANTHER" id="PTHR37240:SF1">
    <property type="entry name" value="PREPROTEIN TRANSLOCASE SUBUNIT SECE1"/>
    <property type="match status" value="1"/>
</dbReference>
<dbReference type="GO" id="GO:0009535">
    <property type="term" value="C:chloroplast thylakoid membrane"/>
    <property type="evidence" value="ECO:0007669"/>
    <property type="project" value="TreeGrafter"/>
</dbReference>